<reference evidence="6" key="2">
    <citation type="journal article" date="2021" name="PeerJ">
        <title>Extensive microbial diversity within the chicken gut microbiome revealed by metagenomics and culture.</title>
        <authorList>
            <person name="Gilroy R."/>
            <person name="Ravi A."/>
            <person name="Getino M."/>
            <person name="Pursley I."/>
            <person name="Horton D.L."/>
            <person name="Alikhan N.F."/>
            <person name="Baker D."/>
            <person name="Gharbi K."/>
            <person name="Hall N."/>
            <person name="Watson M."/>
            <person name="Adriaenssens E.M."/>
            <person name="Foster-Nyarko E."/>
            <person name="Jarju S."/>
            <person name="Secka A."/>
            <person name="Antonio M."/>
            <person name="Oren A."/>
            <person name="Chaudhuri R.R."/>
            <person name="La Ragione R."/>
            <person name="Hildebrand F."/>
            <person name="Pallen M.J."/>
        </authorList>
    </citation>
    <scope>NUCLEOTIDE SEQUENCE</scope>
    <source>
        <strain evidence="6">ChiGjej1B1-1684</strain>
    </source>
</reference>
<dbReference type="InterPro" id="IPR003593">
    <property type="entry name" value="AAA+_ATPase"/>
</dbReference>
<dbReference type="Pfam" id="PF00005">
    <property type="entry name" value="ABC_tran"/>
    <property type="match status" value="1"/>
</dbReference>
<evidence type="ECO:0000256" key="1">
    <source>
        <dbReference type="ARBA" id="ARBA00005417"/>
    </source>
</evidence>
<dbReference type="SUPFAM" id="SSF52540">
    <property type="entry name" value="P-loop containing nucleoside triphosphate hydrolases"/>
    <property type="match status" value="1"/>
</dbReference>
<evidence type="ECO:0000256" key="4">
    <source>
        <dbReference type="ARBA" id="ARBA00022840"/>
    </source>
</evidence>
<dbReference type="Proteomes" id="UP000824118">
    <property type="component" value="Unassembled WGS sequence"/>
</dbReference>
<dbReference type="SMART" id="SM00382">
    <property type="entry name" value="AAA"/>
    <property type="match status" value="1"/>
</dbReference>
<comment type="caution">
    <text evidence="6">The sequence shown here is derived from an EMBL/GenBank/DDBJ whole genome shotgun (WGS) entry which is preliminary data.</text>
</comment>
<evidence type="ECO:0000313" key="7">
    <source>
        <dbReference type="Proteomes" id="UP000824118"/>
    </source>
</evidence>
<evidence type="ECO:0000256" key="3">
    <source>
        <dbReference type="ARBA" id="ARBA00022741"/>
    </source>
</evidence>
<dbReference type="EMBL" id="DVNG01000022">
    <property type="protein sequence ID" value="HIU49693.1"/>
    <property type="molecule type" value="Genomic_DNA"/>
</dbReference>
<keyword evidence="4 6" id="KW-0067">ATP-binding</keyword>
<evidence type="ECO:0000313" key="6">
    <source>
        <dbReference type="EMBL" id="HIU49693.1"/>
    </source>
</evidence>
<dbReference type="InterPro" id="IPR027417">
    <property type="entry name" value="P-loop_NTPase"/>
</dbReference>
<dbReference type="PANTHER" id="PTHR43335">
    <property type="entry name" value="ABC TRANSPORTER, ATP-BINDING PROTEIN"/>
    <property type="match status" value="1"/>
</dbReference>
<organism evidence="6 7">
    <name type="scientific">Candidatus Limousia pullorum</name>
    <dbReference type="NCBI Taxonomy" id="2840860"/>
    <lineage>
        <taxon>Bacteria</taxon>
        <taxon>Bacillati</taxon>
        <taxon>Bacillota</taxon>
        <taxon>Clostridia</taxon>
        <taxon>Eubacteriales</taxon>
        <taxon>Oscillospiraceae</taxon>
        <taxon>Oscillospiraceae incertae sedis</taxon>
        <taxon>Candidatus Limousia</taxon>
    </lineage>
</organism>
<keyword evidence="2" id="KW-0813">Transport</keyword>
<evidence type="ECO:0000259" key="5">
    <source>
        <dbReference type="PROSITE" id="PS50893"/>
    </source>
</evidence>
<feature type="domain" description="ABC transporter" evidence="5">
    <location>
        <begin position="2"/>
        <end position="230"/>
    </location>
</feature>
<protein>
    <submittedName>
        <fullName evidence="6">ATP-binding cassette domain-containing protein</fullName>
    </submittedName>
</protein>
<accession>A0A9D1LX31</accession>
<dbReference type="GO" id="GO:0005524">
    <property type="term" value="F:ATP binding"/>
    <property type="evidence" value="ECO:0007669"/>
    <property type="project" value="UniProtKB-KW"/>
</dbReference>
<dbReference type="Gene3D" id="3.40.50.300">
    <property type="entry name" value="P-loop containing nucleotide triphosphate hydrolases"/>
    <property type="match status" value="1"/>
</dbReference>
<dbReference type="PANTHER" id="PTHR43335:SF4">
    <property type="entry name" value="ABC TRANSPORTER, ATP-BINDING PROTEIN"/>
    <property type="match status" value="1"/>
</dbReference>
<evidence type="ECO:0000256" key="2">
    <source>
        <dbReference type="ARBA" id="ARBA00022448"/>
    </source>
</evidence>
<dbReference type="AlphaFoldDB" id="A0A9D1LX31"/>
<dbReference type="InterPro" id="IPR003439">
    <property type="entry name" value="ABC_transporter-like_ATP-bd"/>
</dbReference>
<reference evidence="6" key="1">
    <citation type="submission" date="2020-10" db="EMBL/GenBank/DDBJ databases">
        <authorList>
            <person name="Gilroy R."/>
        </authorList>
    </citation>
    <scope>NUCLEOTIDE SEQUENCE</scope>
    <source>
        <strain evidence="6">ChiGjej1B1-1684</strain>
    </source>
</reference>
<dbReference type="PROSITE" id="PS50893">
    <property type="entry name" value="ABC_TRANSPORTER_2"/>
    <property type="match status" value="1"/>
</dbReference>
<gene>
    <name evidence="6" type="ORF">IAD22_01595</name>
</gene>
<keyword evidence="3" id="KW-0547">Nucleotide-binding</keyword>
<dbReference type="GO" id="GO:0016887">
    <property type="term" value="F:ATP hydrolysis activity"/>
    <property type="evidence" value="ECO:0007669"/>
    <property type="project" value="InterPro"/>
</dbReference>
<comment type="similarity">
    <text evidence="1">Belongs to the ABC transporter superfamily.</text>
</comment>
<name>A0A9D1LX31_9FIRM</name>
<sequence length="325" mass="35678">MIEVSKLSKAYGKLNAIQDISFTVDKGEILGLLGPNGAGKSTTMNIITGYLGKTSGKVTIDGIDVSEKPKEAKKKVGYLPEIPPLYTDMTVEKFLGFVFDLKGIELPKKEHIAEIMKTAGISNVSGRIIKNLSKGYKQRVGFAQALLGYPPVLVLDEPTVGLDPNQIIEFRKLIKSLGKKHTIIFSSHILSEVSEICDRIVVISQGKVVTDEKTSDLAQKFSGAPKIVVDIQGPSAEVCQALREIEGVLKTELISEENGEVKIRITHKSDMDIRQNIFTVMADKNYPILEMGKVELSLEELYLQLTASSENSQNNTEKTGKRGKK</sequence>
<dbReference type="CDD" id="cd03230">
    <property type="entry name" value="ABC_DR_subfamily_A"/>
    <property type="match status" value="1"/>
</dbReference>
<proteinExistence type="inferred from homology"/>